<reference evidence="1" key="1">
    <citation type="submission" date="2020-11" db="EMBL/GenBank/DDBJ databases">
        <authorList>
            <consortium name="DOE Joint Genome Institute"/>
            <person name="Ahrendt S."/>
            <person name="Riley R."/>
            <person name="Andreopoulos W."/>
            <person name="Labutti K."/>
            <person name="Pangilinan J."/>
            <person name="Ruiz-Duenas F.J."/>
            <person name="Barrasa J.M."/>
            <person name="Sanchez-Garcia M."/>
            <person name="Camarero S."/>
            <person name="Miyauchi S."/>
            <person name="Serrano A."/>
            <person name="Linde D."/>
            <person name="Babiker R."/>
            <person name="Drula E."/>
            <person name="Ayuso-Fernandez I."/>
            <person name="Pacheco R."/>
            <person name="Padilla G."/>
            <person name="Ferreira P."/>
            <person name="Barriuso J."/>
            <person name="Kellner H."/>
            <person name="Castanera R."/>
            <person name="Alfaro M."/>
            <person name="Ramirez L."/>
            <person name="Pisabarro A.G."/>
            <person name="Kuo A."/>
            <person name="Tritt A."/>
            <person name="Lipzen A."/>
            <person name="He G."/>
            <person name="Yan M."/>
            <person name="Ng V."/>
            <person name="Cullen D."/>
            <person name="Martin F."/>
            <person name="Rosso M.-N."/>
            <person name="Henrissat B."/>
            <person name="Hibbett D."/>
            <person name="Martinez A.T."/>
            <person name="Grigoriev I.V."/>
        </authorList>
    </citation>
    <scope>NUCLEOTIDE SEQUENCE</scope>
    <source>
        <strain evidence="1">CBS 506.95</strain>
    </source>
</reference>
<organism evidence="1 2">
    <name type="scientific">Crepidotus variabilis</name>
    <dbReference type="NCBI Taxonomy" id="179855"/>
    <lineage>
        <taxon>Eukaryota</taxon>
        <taxon>Fungi</taxon>
        <taxon>Dikarya</taxon>
        <taxon>Basidiomycota</taxon>
        <taxon>Agaricomycotina</taxon>
        <taxon>Agaricomycetes</taxon>
        <taxon>Agaricomycetidae</taxon>
        <taxon>Agaricales</taxon>
        <taxon>Agaricineae</taxon>
        <taxon>Crepidotaceae</taxon>
        <taxon>Crepidotus</taxon>
    </lineage>
</organism>
<keyword evidence="2" id="KW-1185">Reference proteome</keyword>
<proteinExistence type="predicted"/>
<dbReference type="EMBL" id="MU157865">
    <property type="protein sequence ID" value="KAF9527030.1"/>
    <property type="molecule type" value="Genomic_DNA"/>
</dbReference>
<sequence>MNQADGIDSAWERTRYLIKLEGHRALRKGSVFDPGDIACCTGSLQSIFYRHLEQKTILLNAWERNRKIQGPTRYCIVNRKLQNGSYEVFVMTTFGQARLFEDLGLIARKYGIPLGGMKWPEEIRPIMTYPAAFGWEKKSFIFGIPTVVPSLLPASTVRAIRLVPGELQRLRDISLRKLKTIRRDHRSIRDSLKNRKIDKFGAGESPTDVNQDDFLRSNDVDDDLGDLEPYLWNGQPIPRPKKRFRIRSARRLLPRRHDITWVLRFASDDLLSFSTYLSQRGIHRKGSSWMSRLNGQHTNSPLLPASYYAPSLRANITPKYSLNAKSEASRLELPQVSARSLSSNQMPSAPLFIPTLTLNSTSSFHRTLSPRKTLLHPVPDLLKRSLTTLFRRKGR</sequence>
<name>A0A9P6JNV9_9AGAR</name>
<gene>
    <name evidence="1" type="ORF">CPB83DRAFT_857021</name>
</gene>
<evidence type="ECO:0000313" key="1">
    <source>
        <dbReference type="EMBL" id="KAF9527030.1"/>
    </source>
</evidence>
<accession>A0A9P6JNV9</accession>
<dbReference type="OrthoDB" id="2885496at2759"/>
<dbReference type="AlphaFoldDB" id="A0A9P6JNV9"/>
<dbReference type="Proteomes" id="UP000807306">
    <property type="component" value="Unassembled WGS sequence"/>
</dbReference>
<comment type="caution">
    <text evidence="1">The sequence shown here is derived from an EMBL/GenBank/DDBJ whole genome shotgun (WGS) entry which is preliminary data.</text>
</comment>
<protein>
    <submittedName>
        <fullName evidence="1">Uncharacterized protein</fullName>
    </submittedName>
</protein>
<evidence type="ECO:0000313" key="2">
    <source>
        <dbReference type="Proteomes" id="UP000807306"/>
    </source>
</evidence>